<dbReference type="EMBL" id="JAASQI010000003">
    <property type="protein sequence ID" value="NIJ57741.1"/>
    <property type="molecule type" value="Genomic_DNA"/>
</dbReference>
<proteinExistence type="predicted"/>
<comment type="caution">
    <text evidence="1">The sequence shown here is derived from an EMBL/GenBank/DDBJ whole genome shotgun (WGS) entry which is preliminary data.</text>
</comment>
<name>A0ABX0V3U9_9HYPH</name>
<evidence type="ECO:0000313" key="2">
    <source>
        <dbReference type="Proteomes" id="UP001429580"/>
    </source>
</evidence>
<reference evidence="1 2" key="1">
    <citation type="submission" date="2020-03" db="EMBL/GenBank/DDBJ databases">
        <title>Genomic Encyclopedia of Type Strains, Phase IV (KMG-IV): sequencing the most valuable type-strain genomes for metagenomic binning, comparative biology and taxonomic classification.</title>
        <authorList>
            <person name="Goeker M."/>
        </authorList>
    </citation>
    <scope>NUCLEOTIDE SEQUENCE [LARGE SCALE GENOMIC DNA]</scope>
    <source>
        <strain evidence="1 2">DSM 103870</strain>
    </source>
</reference>
<keyword evidence="2" id="KW-1185">Reference proteome</keyword>
<accession>A0ABX0V3U9</accession>
<dbReference type="Proteomes" id="UP001429580">
    <property type="component" value="Unassembled WGS sequence"/>
</dbReference>
<gene>
    <name evidence="1" type="ORF">FHS82_001577</name>
</gene>
<sequence>MTFSRIVISLLSVCPRAAVYGTGARFSGPCAGDRRIKGVLELDGAARATQVAGIVLKDHAEGMRARTSRLRAEHQNREWLTYALE</sequence>
<organism evidence="1 2">
    <name type="scientific">Pseudochelatococcus lubricantis</name>
    <dbReference type="NCBI Taxonomy" id="1538102"/>
    <lineage>
        <taxon>Bacteria</taxon>
        <taxon>Pseudomonadati</taxon>
        <taxon>Pseudomonadota</taxon>
        <taxon>Alphaproteobacteria</taxon>
        <taxon>Hyphomicrobiales</taxon>
        <taxon>Chelatococcaceae</taxon>
        <taxon>Pseudochelatococcus</taxon>
    </lineage>
</organism>
<evidence type="ECO:0000313" key="1">
    <source>
        <dbReference type="EMBL" id="NIJ57741.1"/>
    </source>
</evidence>
<protein>
    <submittedName>
        <fullName evidence="1">Uncharacterized protein</fullName>
    </submittedName>
</protein>